<gene>
    <name evidence="1" type="ORF">Taro_031685</name>
</gene>
<evidence type="ECO:0000313" key="2">
    <source>
        <dbReference type="Proteomes" id="UP000652761"/>
    </source>
</evidence>
<dbReference type="AlphaFoldDB" id="A0A843W3V9"/>
<protein>
    <submittedName>
        <fullName evidence="1">Uncharacterized protein</fullName>
    </submittedName>
</protein>
<proteinExistence type="predicted"/>
<accession>A0A843W3V9</accession>
<comment type="caution">
    <text evidence="1">The sequence shown here is derived from an EMBL/GenBank/DDBJ whole genome shotgun (WGS) entry which is preliminary data.</text>
</comment>
<name>A0A843W3V9_COLES</name>
<sequence>MQQTIQELTRALLQAVGASGNRGAGVCTGISAT</sequence>
<organism evidence="1 2">
    <name type="scientific">Colocasia esculenta</name>
    <name type="common">Wild taro</name>
    <name type="synonym">Arum esculentum</name>
    <dbReference type="NCBI Taxonomy" id="4460"/>
    <lineage>
        <taxon>Eukaryota</taxon>
        <taxon>Viridiplantae</taxon>
        <taxon>Streptophyta</taxon>
        <taxon>Embryophyta</taxon>
        <taxon>Tracheophyta</taxon>
        <taxon>Spermatophyta</taxon>
        <taxon>Magnoliopsida</taxon>
        <taxon>Liliopsida</taxon>
        <taxon>Araceae</taxon>
        <taxon>Aroideae</taxon>
        <taxon>Colocasieae</taxon>
        <taxon>Colocasia</taxon>
    </lineage>
</organism>
<reference evidence="1" key="1">
    <citation type="submission" date="2017-07" db="EMBL/GenBank/DDBJ databases">
        <title>Taro Niue Genome Assembly and Annotation.</title>
        <authorList>
            <person name="Atibalentja N."/>
            <person name="Keating K."/>
            <person name="Fields C.J."/>
        </authorList>
    </citation>
    <scope>NUCLEOTIDE SEQUENCE</scope>
    <source>
        <strain evidence="1">Niue_2</strain>
        <tissue evidence="1">Leaf</tissue>
    </source>
</reference>
<evidence type="ECO:0000313" key="1">
    <source>
        <dbReference type="EMBL" id="MQL98973.1"/>
    </source>
</evidence>
<dbReference type="Proteomes" id="UP000652761">
    <property type="component" value="Unassembled WGS sequence"/>
</dbReference>
<dbReference type="EMBL" id="NMUH01002275">
    <property type="protein sequence ID" value="MQL98973.1"/>
    <property type="molecule type" value="Genomic_DNA"/>
</dbReference>
<keyword evidence="2" id="KW-1185">Reference proteome</keyword>